<keyword evidence="1" id="KW-0472">Membrane</keyword>
<protein>
    <submittedName>
        <fullName evidence="2">Uncharacterized protein</fullName>
    </submittedName>
</protein>
<dbReference type="EMBL" id="CP019791">
    <property type="protein sequence ID" value="AQT68462.1"/>
    <property type="molecule type" value="Genomic_DNA"/>
</dbReference>
<gene>
    <name evidence="2" type="ORF">STSP2_01626</name>
</gene>
<evidence type="ECO:0000256" key="1">
    <source>
        <dbReference type="SAM" id="Phobius"/>
    </source>
</evidence>
<dbReference type="RefSeq" id="WP_146661478.1">
    <property type="nucleotide sequence ID" value="NZ_CP019791.1"/>
</dbReference>
<keyword evidence="1" id="KW-1133">Transmembrane helix</keyword>
<name>A0A1U9NKJ7_9BACT</name>
<dbReference type="STRING" id="1936003.STSP2_01626"/>
<dbReference type="KEGG" id="alus:STSP2_01626"/>
<feature type="transmembrane region" description="Helical" evidence="1">
    <location>
        <begin position="338"/>
        <end position="357"/>
    </location>
</feature>
<dbReference type="Proteomes" id="UP000189674">
    <property type="component" value="Chromosome"/>
</dbReference>
<dbReference type="AlphaFoldDB" id="A0A1U9NKJ7"/>
<evidence type="ECO:0000313" key="3">
    <source>
        <dbReference type="Proteomes" id="UP000189674"/>
    </source>
</evidence>
<proteinExistence type="predicted"/>
<sequence length="613" mass="67528">MHRAILRGRSAFRMSSLVWIMVLAFFVAVSGESLARTFGDIRVVAQDNPQNTGTTHGYLQYEFLVTNSSSSQTHEVTLELPGNSYRFGGDALESITRTRKIAAGDSVIMQLLQPPVPGSGDGLAVYINGARQKEMVSFSFRSDHGQNFYMHSGSGIVLRVSRDVNQGELDSLIEKVWGSSSHGYRSTPTVKTNKTFKPVSEWPRNWLAYSAYDSIVVEADELDRAGSAVKQAVADYVRAGGSLTVLGQSKPDPAWGFAESSREELLQDGARVSYVGFGSIAMLTDDNAFTSSDNQTLIRTLKDEVWDKSKPKLIADSVQQANNSFAVIEDMSIPVRGLFGLILLFAVVMGPANLFILSRKKRRIYMLWTVPLISIAASLAVVFYATFAEGWRGFARHGAVTYLDQSAQRASTVGIAAYYSPMTPSGGLHFDFETAVLPVGLNRQHSSAGSMRTIDWTNDQHLKSGWIFARVPAHFQLRRVGPSRLRMNFERKDDKLHAGNGLGKDIHKLWYADDAGDIFVAADIVAGQEEVMMRDPNMSVASADSDAFRKVHERRWNNATTSVITSPASYLEPNSYMAIIRKPVFVEPALTNLKENNHMEVIIGSVKGGRNGS</sequence>
<dbReference type="OrthoDB" id="269524at2"/>
<feature type="transmembrane region" description="Helical" evidence="1">
    <location>
        <begin position="364"/>
        <end position="387"/>
    </location>
</feature>
<keyword evidence="3" id="KW-1185">Reference proteome</keyword>
<keyword evidence="1" id="KW-0812">Transmembrane</keyword>
<reference evidence="3" key="1">
    <citation type="submission" date="2017-02" db="EMBL/GenBank/DDBJ databases">
        <title>Comparative genomics and description of representatives of a novel lineage of planctomycetes thriving in anoxic sediments.</title>
        <authorList>
            <person name="Spring S."/>
            <person name="Bunk B."/>
            <person name="Sproer C."/>
        </authorList>
    </citation>
    <scope>NUCLEOTIDE SEQUENCE [LARGE SCALE GENOMIC DNA]</scope>
    <source>
        <strain evidence="3">ST-NAGAB-D1</strain>
    </source>
</reference>
<accession>A0A1U9NKJ7</accession>
<organism evidence="2 3">
    <name type="scientific">Anaerohalosphaera lusitana</name>
    <dbReference type="NCBI Taxonomy" id="1936003"/>
    <lineage>
        <taxon>Bacteria</taxon>
        <taxon>Pseudomonadati</taxon>
        <taxon>Planctomycetota</taxon>
        <taxon>Phycisphaerae</taxon>
        <taxon>Sedimentisphaerales</taxon>
        <taxon>Anaerohalosphaeraceae</taxon>
        <taxon>Anaerohalosphaera</taxon>
    </lineage>
</organism>
<evidence type="ECO:0000313" key="2">
    <source>
        <dbReference type="EMBL" id="AQT68462.1"/>
    </source>
</evidence>